<gene>
    <name evidence="1" type="ORF">WIX40_23045</name>
</gene>
<protein>
    <submittedName>
        <fullName evidence="1">Uncharacterized protein</fullName>
    </submittedName>
</protein>
<reference evidence="1 2" key="1">
    <citation type="submission" date="2024-03" db="EMBL/GenBank/DDBJ databases">
        <title>Reference genomes for the five species model microbial community.</title>
        <authorList>
            <person name="Padfield D."/>
        </authorList>
    </citation>
    <scope>NUCLEOTIDE SEQUENCE [LARGE SCALE GENOMIC DNA]</scope>
    <source>
        <strain evidence="1 2">AB1</strain>
    </source>
</reference>
<dbReference type="RefSeq" id="WP_182506600.1">
    <property type="nucleotide sequence ID" value="NZ_JBBHKQ010000003.1"/>
</dbReference>
<proteinExistence type="predicted"/>
<dbReference type="Proteomes" id="UP001362311">
    <property type="component" value="Unassembled WGS sequence"/>
</dbReference>
<sequence>MNEKSQIRSNPVLATDKDIRRATAIADLLVQPLGVLPDTVGDPVRPV</sequence>
<accession>A0ABD5K1S7</accession>
<comment type="caution">
    <text evidence="1">The sequence shown here is derived from an EMBL/GenBank/DDBJ whole genome shotgun (WGS) entry which is preliminary data.</text>
</comment>
<evidence type="ECO:0000313" key="2">
    <source>
        <dbReference type="Proteomes" id="UP001362311"/>
    </source>
</evidence>
<dbReference type="AlphaFoldDB" id="A0ABD5K1S7"/>
<name>A0ABD5K1S7_9HYPH</name>
<dbReference type="EMBL" id="JBBHKQ010000003">
    <property type="protein sequence ID" value="MEJ5902959.1"/>
    <property type="molecule type" value="Genomic_DNA"/>
</dbReference>
<organism evidence="1 2">
    <name type="scientific">Ochrobactrum teleogrylli</name>
    <dbReference type="NCBI Taxonomy" id="2479765"/>
    <lineage>
        <taxon>Bacteria</taxon>
        <taxon>Pseudomonadati</taxon>
        <taxon>Pseudomonadota</taxon>
        <taxon>Alphaproteobacteria</taxon>
        <taxon>Hyphomicrobiales</taxon>
        <taxon>Brucellaceae</taxon>
        <taxon>Brucella/Ochrobactrum group</taxon>
        <taxon>Ochrobactrum</taxon>
    </lineage>
</organism>
<evidence type="ECO:0000313" key="1">
    <source>
        <dbReference type="EMBL" id="MEJ5902959.1"/>
    </source>
</evidence>